<evidence type="ECO:0000256" key="1">
    <source>
        <dbReference type="ARBA" id="ARBA00011063"/>
    </source>
</evidence>
<evidence type="ECO:0000313" key="12">
    <source>
        <dbReference type="Proteomes" id="UP000034287"/>
    </source>
</evidence>
<feature type="active site" description="Proton donor" evidence="9">
    <location>
        <position position="110"/>
    </location>
</feature>
<dbReference type="InterPro" id="IPR050438">
    <property type="entry name" value="LMW_PTPase"/>
</dbReference>
<comment type="catalytic activity">
    <reaction evidence="8">
        <text>O-phospho-L-tyrosyl-[protein] + H2O = L-tyrosyl-[protein] + phosphate</text>
        <dbReference type="Rhea" id="RHEA:10684"/>
        <dbReference type="Rhea" id="RHEA-COMP:10136"/>
        <dbReference type="Rhea" id="RHEA-COMP:20101"/>
        <dbReference type="ChEBI" id="CHEBI:15377"/>
        <dbReference type="ChEBI" id="CHEBI:43474"/>
        <dbReference type="ChEBI" id="CHEBI:46858"/>
        <dbReference type="ChEBI" id="CHEBI:61978"/>
        <dbReference type="EC" id="3.1.3.48"/>
    </reaction>
</comment>
<dbReference type="Proteomes" id="UP000034287">
    <property type="component" value="Unassembled WGS sequence"/>
</dbReference>
<reference evidence="11 12" key="1">
    <citation type="submission" date="2015-04" db="EMBL/GenBank/DDBJ databases">
        <title>Taxonomic description and genome sequence of Salinicoccus sediminis sp. nov., a novel hyper halotolerant bacterium isolated from marine sediment.</title>
        <authorList>
            <person name="Mathan Kumar R."/>
            <person name="Kaur G."/>
            <person name="Kumar N."/>
            <person name="Kumar A."/>
            <person name="Singh N.K."/>
            <person name="Kaur N."/>
            <person name="Mayilraj S."/>
        </authorList>
    </citation>
    <scope>NUCLEOTIDE SEQUENCE [LARGE SCALE GENOMIC DNA]</scope>
    <source>
        <strain evidence="11 12">SV-16</strain>
    </source>
</reference>
<feature type="active site" description="Nucleophile" evidence="9">
    <location>
        <position position="13"/>
    </location>
</feature>
<dbReference type="EMBL" id="LAYZ01000002">
    <property type="protein sequence ID" value="KKK35161.1"/>
    <property type="molecule type" value="Genomic_DNA"/>
</dbReference>
<accession>A0A0M2SN99</accession>
<evidence type="ECO:0000256" key="2">
    <source>
        <dbReference type="ARBA" id="ARBA00013064"/>
    </source>
</evidence>
<dbReference type="STRING" id="1432562.WN59_05935"/>
<dbReference type="InterPro" id="IPR036196">
    <property type="entry name" value="Ptyr_pPase_sf"/>
</dbReference>
<evidence type="ECO:0000256" key="4">
    <source>
        <dbReference type="ARBA" id="ARBA00022912"/>
    </source>
</evidence>
<dbReference type="InterPro" id="IPR017867">
    <property type="entry name" value="Tyr_phospatase_low_mol_wt"/>
</dbReference>
<comment type="function">
    <text evidence="5">Dephosphorylates the phosphotyrosine-containing proteins.</text>
</comment>
<evidence type="ECO:0000313" key="11">
    <source>
        <dbReference type="EMBL" id="KKK35161.1"/>
    </source>
</evidence>
<dbReference type="EC" id="3.1.3.48" evidence="2"/>
<dbReference type="OrthoDB" id="9784339at2"/>
<keyword evidence="12" id="KW-1185">Reference proteome</keyword>
<evidence type="ECO:0000256" key="8">
    <source>
        <dbReference type="ARBA" id="ARBA00051722"/>
    </source>
</evidence>
<comment type="caution">
    <text evidence="11">The sequence shown here is derived from an EMBL/GenBank/DDBJ whole genome shotgun (WGS) entry which is preliminary data.</text>
</comment>
<keyword evidence="4" id="KW-0904">Protein phosphatase</keyword>
<keyword evidence="3" id="KW-0378">Hydrolase</keyword>
<dbReference type="GO" id="GO:0004725">
    <property type="term" value="F:protein tyrosine phosphatase activity"/>
    <property type="evidence" value="ECO:0007669"/>
    <property type="project" value="UniProtKB-EC"/>
</dbReference>
<gene>
    <name evidence="11" type="ORF">WN59_05935</name>
</gene>
<dbReference type="Gene3D" id="3.40.50.2300">
    <property type="match status" value="1"/>
</dbReference>
<sequence length="135" mass="15085">MKIIFICTGNTCRSPLAESYARTKFDGGEFESRGLMAFSGETSSETIDIIERESLVPPSGPSQLRPEDVADSLLLTMTEEHKMMVIQRYPGADVRMISEFAEGTKKPIADPYGGSAKEYELVYNQLKSYIDKFNL</sequence>
<dbReference type="PATRIC" id="fig|1432562.3.peg.1183"/>
<dbReference type="PRINTS" id="PR00719">
    <property type="entry name" value="LMWPTPASE"/>
</dbReference>
<dbReference type="SUPFAM" id="SSF52788">
    <property type="entry name" value="Phosphotyrosine protein phosphatases I"/>
    <property type="match status" value="1"/>
</dbReference>
<dbReference type="SMART" id="SM00226">
    <property type="entry name" value="LMWPc"/>
    <property type="match status" value="1"/>
</dbReference>
<feature type="domain" description="Phosphotyrosine protein phosphatase I" evidence="10">
    <location>
        <begin position="1"/>
        <end position="135"/>
    </location>
</feature>
<dbReference type="InterPro" id="IPR023485">
    <property type="entry name" value="Ptyr_pPase"/>
</dbReference>
<evidence type="ECO:0000256" key="3">
    <source>
        <dbReference type="ARBA" id="ARBA00022801"/>
    </source>
</evidence>
<dbReference type="RefSeq" id="WP_046514134.1">
    <property type="nucleotide sequence ID" value="NZ_LAYZ01000002.1"/>
</dbReference>
<evidence type="ECO:0000256" key="6">
    <source>
        <dbReference type="ARBA" id="ARBA00040312"/>
    </source>
</evidence>
<dbReference type="PANTHER" id="PTHR11717">
    <property type="entry name" value="LOW MOLECULAR WEIGHT PROTEIN TYROSINE PHOSPHATASE"/>
    <property type="match status" value="1"/>
</dbReference>
<dbReference type="AlphaFoldDB" id="A0A0M2SN99"/>
<comment type="similarity">
    <text evidence="1">Belongs to the low molecular weight phosphotyrosine protein phosphatase family.</text>
</comment>
<evidence type="ECO:0000256" key="5">
    <source>
        <dbReference type="ARBA" id="ARBA00037193"/>
    </source>
</evidence>
<dbReference type="Pfam" id="PF01451">
    <property type="entry name" value="LMWPc"/>
    <property type="match status" value="1"/>
</dbReference>
<name>A0A0M2SN99_9STAP</name>
<evidence type="ECO:0000256" key="9">
    <source>
        <dbReference type="PIRSR" id="PIRSR617867-1"/>
    </source>
</evidence>
<organism evidence="11 12">
    <name type="scientific">Salinicoccus sediminis</name>
    <dbReference type="NCBI Taxonomy" id="1432562"/>
    <lineage>
        <taxon>Bacteria</taxon>
        <taxon>Bacillati</taxon>
        <taxon>Bacillota</taxon>
        <taxon>Bacilli</taxon>
        <taxon>Bacillales</taxon>
        <taxon>Staphylococcaceae</taxon>
        <taxon>Salinicoccus</taxon>
    </lineage>
</organism>
<protein>
    <recommendedName>
        <fullName evidence="6">Low molecular weight protein-tyrosine-phosphatase PtpB</fullName>
        <ecNumber evidence="2">3.1.3.48</ecNumber>
    </recommendedName>
    <alternativeName>
        <fullName evidence="7">Phosphotyrosine phosphatase B</fullName>
    </alternativeName>
</protein>
<evidence type="ECO:0000259" key="10">
    <source>
        <dbReference type="SMART" id="SM00226"/>
    </source>
</evidence>
<evidence type="ECO:0000256" key="7">
    <source>
        <dbReference type="ARBA" id="ARBA00041820"/>
    </source>
</evidence>
<proteinExistence type="inferred from homology"/>
<feature type="active site" description="Nucleophile" evidence="9">
    <location>
        <position position="7"/>
    </location>
</feature>
<dbReference type="PANTHER" id="PTHR11717:SF31">
    <property type="entry name" value="LOW MOLECULAR WEIGHT PROTEIN-TYROSINE-PHOSPHATASE ETP-RELATED"/>
    <property type="match status" value="1"/>
</dbReference>